<evidence type="ECO:0000256" key="4">
    <source>
        <dbReference type="ARBA" id="ARBA00022692"/>
    </source>
</evidence>
<accession>A0A1X2GL96</accession>
<sequence>MIFVGEIICIVGIQVIKKATTWFDQTSLDTGRAEERATTLSSLWFVVPSACDLISTTLLNLGLIYTTPSVYQMVRSSIVGFSALFSFVFLARRFLCHEWFSALIILIGISVVAFNPLLETLHSDQGSDGSWFGPTLLLVSQVFVALQFILEEYLMDRFQLDPVRAMGIEGFFGALLLVAGLVLASLIPGLPSYLDIHAGFSQWFDSYDLIQSSVVLAAMVSVFNFFGLAVSTSIGIPGRSVLDALRTTLIWLVAIHYGYDAFSWIQLLGFLVLVFGIFIFNGVFSSLYTSFRERFGTRQVDTERTPLLSS</sequence>
<dbReference type="InterPro" id="IPR037185">
    <property type="entry name" value="EmrE-like"/>
</dbReference>
<dbReference type="PANTHER" id="PTHR13146">
    <property type="match status" value="1"/>
</dbReference>
<keyword evidence="9" id="KW-1185">Reference proteome</keyword>
<dbReference type="Pfam" id="PF08627">
    <property type="entry name" value="CRT-like"/>
    <property type="match status" value="1"/>
</dbReference>
<comment type="similarity">
    <text evidence="2">Belongs to the CRT-like transporter family.</text>
</comment>
<feature type="transmembrane region" description="Helical" evidence="7">
    <location>
        <begin position="171"/>
        <end position="190"/>
    </location>
</feature>
<feature type="transmembrane region" description="Helical" evidence="7">
    <location>
        <begin position="265"/>
        <end position="288"/>
    </location>
</feature>
<dbReference type="OrthoDB" id="29773at2759"/>
<evidence type="ECO:0000256" key="2">
    <source>
        <dbReference type="ARBA" id="ARBA00006690"/>
    </source>
</evidence>
<dbReference type="AlphaFoldDB" id="A0A1X2GL96"/>
<organism evidence="8 9">
    <name type="scientific">Hesseltinella vesiculosa</name>
    <dbReference type="NCBI Taxonomy" id="101127"/>
    <lineage>
        <taxon>Eukaryota</taxon>
        <taxon>Fungi</taxon>
        <taxon>Fungi incertae sedis</taxon>
        <taxon>Mucoromycota</taxon>
        <taxon>Mucoromycotina</taxon>
        <taxon>Mucoromycetes</taxon>
        <taxon>Mucorales</taxon>
        <taxon>Cunninghamellaceae</taxon>
        <taxon>Hesseltinella</taxon>
    </lineage>
</organism>
<evidence type="ECO:0000313" key="9">
    <source>
        <dbReference type="Proteomes" id="UP000242146"/>
    </source>
</evidence>
<dbReference type="EMBL" id="MCGT01000011">
    <property type="protein sequence ID" value="ORX55652.1"/>
    <property type="molecule type" value="Genomic_DNA"/>
</dbReference>
<name>A0A1X2GL96_9FUNG</name>
<proteinExistence type="inferred from homology"/>
<dbReference type="PANTHER" id="PTHR13146:SF0">
    <property type="entry name" value="SOLUTE CARRIER FAMILY 35 MEMBER F6"/>
    <property type="match status" value="1"/>
</dbReference>
<evidence type="ECO:0000256" key="1">
    <source>
        <dbReference type="ARBA" id="ARBA00004141"/>
    </source>
</evidence>
<dbReference type="SUPFAM" id="SSF103481">
    <property type="entry name" value="Multidrug resistance efflux transporter EmrE"/>
    <property type="match status" value="1"/>
</dbReference>
<gene>
    <name evidence="8" type="ORF">DM01DRAFT_1362606</name>
</gene>
<feature type="transmembrane region" description="Helical" evidence="7">
    <location>
        <begin position="241"/>
        <end position="259"/>
    </location>
</feature>
<evidence type="ECO:0000256" key="7">
    <source>
        <dbReference type="SAM" id="Phobius"/>
    </source>
</evidence>
<keyword evidence="3" id="KW-0813">Transport</keyword>
<keyword evidence="6 7" id="KW-0472">Membrane</keyword>
<dbReference type="STRING" id="101127.A0A1X2GL96"/>
<comment type="subcellular location">
    <subcellularLocation>
        <location evidence="1">Membrane</location>
        <topology evidence="1">Multi-pass membrane protein</topology>
    </subcellularLocation>
</comment>
<evidence type="ECO:0000256" key="5">
    <source>
        <dbReference type="ARBA" id="ARBA00022989"/>
    </source>
</evidence>
<feature type="transmembrane region" description="Helical" evidence="7">
    <location>
        <begin position="99"/>
        <end position="118"/>
    </location>
</feature>
<dbReference type="InterPro" id="IPR013936">
    <property type="entry name" value="CRT-like"/>
</dbReference>
<protein>
    <recommendedName>
        <fullName evidence="10">Integral membrane protein</fullName>
    </recommendedName>
</protein>
<comment type="caution">
    <text evidence="8">The sequence shown here is derived from an EMBL/GenBank/DDBJ whole genome shotgun (WGS) entry which is preliminary data.</text>
</comment>
<dbReference type="Proteomes" id="UP000242146">
    <property type="component" value="Unassembled WGS sequence"/>
</dbReference>
<dbReference type="GO" id="GO:0016020">
    <property type="term" value="C:membrane"/>
    <property type="evidence" value="ECO:0007669"/>
    <property type="project" value="UniProtKB-SubCell"/>
</dbReference>
<feature type="transmembrane region" description="Helical" evidence="7">
    <location>
        <begin position="130"/>
        <end position="150"/>
    </location>
</feature>
<keyword evidence="5 7" id="KW-1133">Transmembrane helix</keyword>
<feature type="transmembrane region" description="Helical" evidence="7">
    <location>
        <begin position="70"/>
        <end position="90"/>
    </location>
</feature>
<evidence type="ECO:0000313" key="8">
    <source>
        <dbReference type="EMBL" id="ORX55652.1"/>
    </source>
</evidence>
<evidence type="ECO:0000256" key="6">
    <source>
        <dbReference type="ARBA" id="ARBA00023136"/>
    </source>
</evidence>
<keyword evidence="4 7" id="KW-0812">Transmembrane</keyword>
<feature type="transmembrane region" description="Helical" evidence="7">
    <location>
        <begin position="42"/>
        <end position="64"/>
    </location>
</feature>
<evidence type="ECO:0000256" key="3">
    <source>
        <dbReference type="ARBA" id="ARBA00022448"/>
    </source>
</evidence>
<feature type="transmembrane region" description="Helical" evidence="7">
    <location>
        <begin position="210"/>
        <end position="229"/>
    </location>
</feature>
<reference evidence="8 9" key="1">
    <citation type="submission" date="2016-07" db="EMBL/GenBank/DDBJ databases">
        <title>Pervasive Adenine N6-methylation of Active Genes in Fungi.</title>
        <authorList>
            <consortium name="DOE Joint Genome Institute"/>
            <person name="Mondo S.J."/>
            <person name="Dannebaum R.O."/>
            <person name="Kuo R.C."/>
            <person name="Labutti K."/>
            <person name="Haridas S."/>
            <person name="Kuo A."/>
            <person name="Salamov A."/>
            <person name="Ahrendt S.R."/>
            <person name="Lipzen A."/>
            <person name="Sullivan W."/>
            <person name="Andreopoulos W.B."/>
            <person name="Clum A."/>
            <person name="Lindquist E."/>
            <person name="Daum C."/>
            <person name="Ramamoorthy G.K."/>
            <person name="Gryganskyi A."/>
            <person name="Culley D."/>
            <person name="Magnuson J.K."/>
            <person name="James T.Y."/>
            <person name="O'Malley M.A."/>
            <person name="Stajich J.E."/>
            <person name="Spatafora J.W."/>
            <person name="Visel A."/>
            <person name="Grigoriev I.V."/>
        </authorList>
    </citation>
    <scope>NUCLEOTIDE SEQUENCE [LARGE SCALE GENOMIC DNA]</scope>
    <source>
        <strain evidence="8 9">NRRL 3301</strain>
    </source>
</reference>
<evidence type="ECO:0008006" key="10">
    <source>
        <dbReference type="Google" id="ProtNLM"/>
    </source>
</evidence>